<keyword evidence="1" id="KW-0812">Transmembrane</keyword>
<keyword evidence="1" id="KW-1133">Transmembrane helix</keyword>
<evidence type="ECO:0000313" key="3">
    <source>
        <dbReference type="Proteomes" id="UP000777560"/>
    </source>
</evidence>
<accession>A0ABY2YY31</accession>
<sequence length="118" mass="13185">MYKYISIIFRTISVILSVMAGMIIGLDIIPIEPIAELPTTTIIYDVVGIAVIILLICQIIAAFFIRNTQFDFLLAIITIVLTIALWFINPDIKFPYICTIIANVALVLGNLKNNQKDN</sequence>
<feature type="transmembrane region" description="Helical" evidence="1">
    <location>
        <begin position="94"/>
        <end position="111"/>
    </location>
</feature>
<dbReference type="RefSeq" id="WP_140925698.1">
    <property type="nucleotide sequence ID" value="NZ_QUAU01000001.1"/>
</dbReference>
<keyword evidence="1" id="KW-0472">Membrane</keyword>
<keyword evidence="3" id="KW-1185">Reference proteome</keyword>
<organism evidence="2 3">
    <name type="scientific">Apilactobacillus micheneri</name>
    <dbReference type="NCBI Taxonomy" id="1899430"/>
    <lineage>
        <taxon>Bacteria</taxon>
        <taxon>Bacillati</taxon>
        <taxon>Bacillota</taxon>
        <taxon>Bacilli</taxon>
        <taxon>Lactobacillales</taxon>
        <taxon>Lactobacillaceae</taxon>
        <taxon>Apilactobacillus</taxon>
    </lineage>
</organism>
<reference evidence="2 3" key="1">
    <citation type="submission" date="2018-08" db="EMBL/GenBank/DDBJ databases">
        <title>Comparative genomics of wild bee and flower associated Lactobacillus reveals potential adaptation to the bee host.</title>
        <authorList>
            <person name="Vuong H.Q."/>
            <person name="Mcfrederick Q.S."/>
        </authorList>
    </citation>
    <scope>NUCLEOTIDE SEQUENCE [LARGE SCALE GENOMIC DNA]</scope>
    <source>
        <strain evidence="2 3">HV_13</strain>
    </source>
</reference>
<name>A0ABY2YY31_9LACO</name>
<protein>
    <submittedName>
        <fullName evidence="2">Uncharacterized protein</fullName>
    </submittedName>
</protein>
<evidence type="ECO:0000256" key="1">
    <source>
        <dbReference type="SAM" id="Phobius"/>
    </source>
</evidence>
<proteinExistence type="predicted"/>
<feature type="transmembrane region" description="Helical" evidence="1">
    <location>
        <begin position="72"/>
        <end position="88"/>
    </location>
</feature>
<comment type="caution">
    <text evidence="2">The sequence shown here is derived from an EMBL/GenBank/DDBJ whole genome shotgun (WGS) entry which is preliminary data.</text>
</comment>
<gene>
    <name evidence="2" type="ORF">DY114_00345</name>
</gene>
<evidence type="ECO:0000313" key="2">
    <source>
        <dbReference type="EMBL" id="TPR26181.1"/>
    </source>
</evidence>
<dbReference type="EMBL" id="QUAV01000001">
    <property type="protein sequence ID" value="TPR26181.1"/>
    <property type="molecule type" value="Genomic_DNA"/>
</dbReference>
<feature type="transmembrane region" description="Helical" evidence="1">
    <location>
        <begin position="41"/>
        <end position="65"/>
    </location>
</feature>
<feature type="transmembrane region" description="Helical" evidence="1">
    <location>
        <begin position="7"/>
        <end position="29"/>
    </location>
</feature>
<dbReference type="Proteomes" id="UP000777560">
    <property type="component" value="Unassembled WGS sequence"/>
</dbReference>